<name>A0ABQ9DUJ3_9PASS</name>
<dbReference type="Proteomes" id="UP001145742">
    <property type="component" value="Unassembled WGS sequence"/>
</dbReference>
<comment type="caution">
    <text evidence="1">The sequence shown here is derived from an EMBL/GenBank/DDBJ whole genome shotgun (WGS) entry which is preliminary data.</text>
</comment>
<evidence type="ECO:0000313" key="1">
    <source>
        <dbReference type="EMBL" id="KAJ7426172.1"/>
    </source>
</evidence>
<sequence>MRRGASWQQSIASVAYSAKRLNAPVKPDKYRSLLMQWEYFVKNEGKVERHKKENRDKKSQVTCLVEGKSVDVVFLNLSEAFGTVSHSILLEKLADHGLDGDMLKNKFSAVLGPVLLNSYTNDLDKGNKCPLSKFADNTKLGGSIALLEGRRALQKDLDRLAGRAKPKCMRFNKVKCQVLHFGYRNPMQHYRLGQSGWKAAQWKKDLGLAAG</sequence>
<reference evidence="1" key="1">
    <citation type="submission" date="2019-10" db="EMBL/GenBank/DDBJ databases">
        <authorList>
            <person name="Soares A.E.R."/>
            <person name="Aleixo A."/>
            <person name="Schneider P."/>
            <person name="Miyaki C.Y."/>
            <person name="Schneider M.P."/>
            <person name="Mello C."/>
            <person name="Vasconcelos A.T.R."/>
        </authorList>
    </citation>
    <scope>NUCLEOTIDE SEQUENCE</scope>
    <source>
        <tissue evidence="1">Muscle</tissue>
    </source>
</reference>
<accession>A0ABQ9DUJ3</accession>
<protein>
    <submittedName>
        <fullName evidence="1">Rna-directed dna polymerase from mobile element jockey-like</fullName>
    </submittedName>
</protein>
<organism evidence="1 2">
    <name type="scientific">Willisornis vidua</name>
    <name type="common">Xingu scale-backed antbird</name>
    <dbReference type="NCBI Taxonomy" id="1566151"/>
    <lineage>
        <taxon>Eukaryota</taxon>
        <taxon>Metazoa</taxon>
        <taxon>Chordata</taxon>
        <taxon>Craniata</taxon>
        <taxon>Vertebrata</taxon>
        <taxon>Euteleostomi</taxon>
        <taxon>Archelosauria</taxon>
        <taxon>Archosauria</taxon>
        <taxon>Dinosauria</taxon>
        <taxon>Saurischia</taxon>
        <taxon>Theropoda</taxon>
        <taxon>Coelurosauria</taxon>
        <taxon>Aves</taxon>
        <taxon>Neognathae</taxon>
        <taxon>Neoaves</taxon>
        <taxon>Telluraves</taxon>
        <taxon>Australaves</taxon>
        <taxon>Passeriformes</taxon>
        <taxon>Thamnophilidae</taxon>
        <taxon>Willisornis</taxon>
    </lineage>
</organism>
<proteinExistence type="predicted"/>
<dbReference type="EMBL" id="WHWB01032295">
    <property type="protein sequence ID" value="KAJ7426172.1"/>
    <property type="molecule type" value="Genomic_DNA"/>
</dbReference>
<dbReference type="PANTHER" id="PTHR33332">
    <property type="entry name" value="REVERSE TRANSCRIPTASE DOMAIN-CONTAINING PROTEIN"/>
    <property type="match status" value="1"/>
</dbReference>
<gene>
    <name evidence="1" type="ORF">WISP_18126</name>
</gene>
<keyword evidence="2" id="KW-1185">Reference proteome</keyword>
<evidence type="ECO:0000313" key="2">
    <source>
        <dbReference type="Proteomes" id="UP001145742"/>
    </source>
</evidence>